<proteinExistence type="predicted"/>
<dbReference type="SUPFAM" id="SSF46785">
    <property type="entry name" value="Winged helix' DNA-binding domain"/>
    <property type="match status" value="1"/>
</dbReference>
<dbReference type="InterPro" id="IPR036388">
    <property type="entry name" value="WH-like_DNA-bd_sf"/>
</dbReference>
<dbReference type="InterPro" id="IPR008920">
    <property type="entry name" value="TF_FadR/GntR_C"/>
</dbReference>
<evidence type="ECO:0000256" key="3">
    <source>
        <dbReference type="ARBA" id="ARBA00023163"/>
    </source>
</evidence>
<dbReference type="Pfam" id="PF07840">
    <property type="entry name" value="FadR_C"/>
    <property type="match status" value="1"/>
</dbReference>
<feature type="domain" description="HTH gntR-type" evidence="4">
    <location>
        <begin position="5"/>
        <end position="73"/>
    </location>
</feature>
<evidence type="ECO:0000256" key="1">
    <source>
        <dbReference type="ARBA" id="ARBA00023015"/>
    </source>
</evidence>
<gene>
    <name evidence="5" type="ORF">WDJ61_01255</name>
</gene>
<dbReference type="Gene3D" id="1.20.120.530">
    <property type="entry name" value="GntR ligand-binding domain-like"/>
    <property type="match status" value="1"/>
</dbReference>
<evidence type="ECO:0000313" key="6">
    <source>
        <dbReference type="Proteomes" id="UP001387364"/>
    </source>
</evidence>
<dbReference type="PROSITE" id="PS50949">
    <property type="entry name" value="HTH_GNTR"/>
    <property type="match status" value="1"/>
</dbReference>
<dbReference type="Proteomes" id="UP001387364">
    <property type="component" value="Chromosome"/>
</dbReference>
<keyword evidence="6" id="KW-1185">Reference proteome</keyword>
<sequence length="238" mass="27327">MKEKERSSDKIEKKLVKAVLAGDYPVGSTLPPERELAKEFGVGRPTVREALQRLEKDGWISCRKGHPAIINDYWSRGNLTTLVHIIQNHEAVTDDFIVYLLELRISLTPTYIRDAVTFHQPKVVALLADLEQLEDDADCYSTFDWELQKKFAALSPNPVYLLILNSFNSFYIQMAKRYFSIDEHRSLSLEFYNELLAVALRGDAAEAERMTKKTMEKSLTLWKNRQEAMKNGGITIEI</sequence>
<dbReference type="PRINTS" id="PR00035">
    <property type="entry name" value="HTHGNTR"/>
</dbReference>
<reference evidence="5 6" key="1">
    <citation type="submission" date="2024-02" db="EMBL/GenBank/DDBJ databases">
        <title>Seven novel Bacillus-like species.</title>
        <authorList>
            <person name="Liu G."/>
        </authorList>
    </citation>
    <scope>NUCLEOTIDE SEQUENCE [LARGE SCALE GENOMIC DNA]</scope>
    <source>
        <strain evidence="5 6">FJAT-52991</strain>
    </source>
</reference>
<protein>
    <submittedName>
        <fullName evidence="5">GntR family transcriptional regulator</fullName>
    </submittedName>
</protein>
<dbReference type="InterPro" id="IPR000524">
    <property type="entry name" value="Tscrpt_reg_HTH_GntR"/>
</dbReference>
<dbReference type="SMART" id="SM00345">
    <property type="entry name" value="HTH_GNTR"/>
    <property type="match status" value="1"/>
</dbReference>
<dbReference type="PANTHER" id="PTHR43537:SF52">
    <property type="entry name" value="FATTY ACID METABOLISM REGULATOR PROTEIN"/>
    <property type="match status" value="1"/>
</dbReference>
<evidence type="ECO:0000313" key="5">
    <source>
        <dbReference type="EMBL" id="WXB93364.1"/>
    </source>
</evidence>
<keyword evidence="1" id="KW-0805">Transcription regulation</keyword>
<accession>A0ABZ2N734</accession>
<organism evidence="5 6">
    <name type="scientific">Bacillus kandeliae</name>
    <dbReference type="NCBI Taxonomy" id="3129297"/>
    <lineage>
        <taxon>Bacteria</taxon>
        <taxon>Bacillati</taxon>
        <taxon>Bacillota</taxon>
        <taxon>Bacilli</taxon>
        <taxon>Bacillales</taxon>
        <taxon>Bacillaceae</taxon>
        <taxon>Bacillus</taxon>
    </lineage>
</organism>
<dbReference type="EMBL" id="CP147404">
    <property type="protein sequence ID" value="WXB93364.1"/>
    <property type="molecule type" value="Genomic_DNA"/>
</dbReference>
<dbReference type="Gene3D" id="1.10.10.10">
    <property type="entry name" value="Winged helix-like DNA-binding domain superfamily/Winged helix DNA-binding domain"/>
    <property type="match status" value="1"/>
</dbReference>
<dbReference type="SUPFAM" id="SSF48008">
    <property type="entry name" value="GntR ligand-binding domain-like"/>
    <property type="match status" value="1"/>
</dbReference>
<dbReference type="RefSeq" id="WP_338752689.1">
    <property type="nucleotide sequence ID" value="NZ_CP147404.1"/>
</dbReference>
<dbReference type="Pfam" id="PF00392">
    <property type="entry name" value="GntR"/>
    <property type="match status" value="1"/>
</dbReference>
<keyword evidence="2" id="KW-0238">DNA-binding</keyword>
<dbReference type="InterPro" id="IPR028374">
    <property type="entry name" value="FadR_C"/>
</dbReference>
<keyword evidence="3" id="KW-0804">Transcription</keyword>
<dbReference type="CDD" id="cd07377">
    <property type="entry name" value="WHTH_GntR"/>
    <property type="match status" value="1"/>
</dbReference>
<evidence type="ECO:0000256" key="2">
    <source>
        <dbReference type="ARBA" id="ARBA00023125"/>
    </source>
</evidence>
<dbReference type="InterPro" id="IPR036390">
    <property type="entry name" value="WH_DNA-bd_sf"/>
</dbReference>
<name>A0ABZ2N734_9BACI</name>
<dbReference type="PANTHER" id="PTHR43537">
    <property type="entry name" value="TRANSCRIPTIONAL REGULATOR, GNTR FAMILY"/>
    <property type="match status" value="1"/>
</dbReference>
<evidence type="ECO:0000259" key="4">
    <source>
        <dbReference type="PROSITE" id="PS50949"/>
    </source>
</evidence>